<evidence type="ECO:0000313" key="3">
    <source>
        <dbReference type="Proteomes" id="UP000285712"/>
    </source>
</evidence>
<sequence length="211" mass="23395">MSPAPRSTRELTPGMKMEVVFALQDAIHNGKLAHGSIQATAIRCQVGRATVRKIWRDFKSGSMASKKKGRVGPKPRHTPAEVTEIVRSVPARDRSTMRDMASSTGISVSTLCRHLKSGTINRRSSQLKPLLTDSNKFERLAFCRAHVNIHSIYLALQAVMRLVIEHHGDNNFKLPHLKEDTLRRAGTLMANVTCPASLLFHVNSILQQSSP</sequence>
<dbReference type="GO" id="GO:0003677">
    <property type="term" value="F:DNA binding"/>
    <property type="evidence" value="ECO:0007669"/>
    <property type="project" value="InterPro"/>
</dbReference>
<dbReference type="SUPFAM" id="SSF46689">
    <property type="entry name" value="Homeodomain-like"/>
    <property type="match status" value="1"/>
</dbReference>
<evidence type="ECO:0000259" key="1">
    <source>
        <dbReference type="Pfam" id="PF01498"/>
    </source>
</evidence>
<feature type="domain" description="Transposase Tc1-like" evidence="1">
    <location>
        <begin position="84"/>
        <end position="148"/>
    </location>
</feature>
<evidence type="ECO:0000313" key="2">
    <source>
        <dbReference type="EMBL" id="RHY84763.1"/>
    </source>
</evidence>
<dbReference type="PANTHER" id="PTHR33889">
    <property type="entry name" value="OS04G0681850 PROTEIN"/>
    <property type="match status" value="1"/>
</dbReference>
<dbReference type="Pfam" id="PF01498">
    <property type="entry name" value="HTH_Tnp_Tc3_2"/>
    <property type="match status" value="1"/>
</dbReference>
<reference evidence="2 3" key="1">
    <citation type="submission" date="2018-08" db="EMBL/GenBank/DDBJ databases">
        <title>Aphanomyces genome sequencing and annotation.</title>
        <authorList>
            <person name="Minardi D."/>
            <person name="Oidtmann B."/>
            <person name="Van Der Giezen M."/>
            <person name="Studholme D.J."/>
        </authorList>
    </citation>
    <scope>NUCLEOTIDE SEQUENCE [LARGE SCALE GENOMIC DNA]</scope>
    <source>
        <strain evidence="2 3">Sv</strain>
    </source>
</reference>
<organism evidence="2 3">
    <name type="scientific">Aphanomyces astaci</name>
    <name type="common">Crayfish plague agent</name>
    <dbReference type="NCBI Taxonomy" id="112090"/>
    <lineage>
        <taxon>Eukaryota</taxon>
        <taxon>Sar</taxon>
        <taxon>Stramenopiles</taxon>
        <taxon>Oomycota</taxon>
        <taxon>Saprolegniomycetes</taxon>
        <taxon>Saprolegniales</taxon>
        <taxon>Verrucalvaceae</taxon>
        <taxon>Aphanomyces</taxon>
    </lineage>
</organism>
<dbReference type="AlphaFoldDB" id="A0A3R6WLP3"/>
<dbReference type="InterPro" id="IPR009057">
    <property type="entry name" value="Homeodomain-like_sf"/>
</dbReference>
<proteinExistence type="predicted"/>
<accession>A0A3R6WLP3</accession>
<dbReference type="Proteomes" id="UP000285712">
    <property type="component" value="Unassembled WGS sequence"/>
</dbReference>
<name>A0A3R6WLP3_APHAT</name>
<gene>
    <name evidence="2" type="ORF">DYB35_011423</name>
</gene>
<dbReference type="EMBL" id="QUTG01005942">
    <property type="protein sequence ID" value="RHY84763.1"/>
    <property type="molecule type" value="Genomic_DNA"/>
</dbReference>
<dbReference type="GO" id="GO:0006313">
    <property type="term" value="P:DNA transposition"/>
    <property type="evidence" value="ECO:0007669"/>
    <property type="project" value="InterPro"/>
</dbReference>
<protein>
    <recommendedName>
        <fullName evidence="1">Transposase Tc1-like domain-containing protein</fullName>
    </recommendedName>
</protein>
<dbReference type="GO" id="GO:0015074">
    <property type="term" value="P:DNA integration"/>
    <property type="evidence" value="ECO:0007669"/>
    <property type="project" value="InterPro"/>
</dbReference>
<comment type="caution">
    <text evidence="2">The sequence shown here is derived from an EMBL/GenBank/DDBJ whole genome shotgun (WGS) entry which is preliminary data.</text>
</comment>
<dbReference type="PANTHER" id="PTHR33889:SF7">
    <property type="entry name" value="OS04G0681850 PROTEIN"/>
    <property type="match status" value="1"/>
</dbReference>
<dbReference type="VEuPathDB" id="FungiDB:H257_02516"/>
<dbReference type="InterPro" id="IPR002492">
    <property type="entry name" value="Transposase_Tc1-like"/>
</dbReference>